<dbReference type="InterPro" id="IPR035906">
    <property type="entry name" value="MetI-like_sf"/>
</dbReference>
<feature type="transmembrane region" description="Helical" evidence="7">
    <location>
        <begin position="131"/>
        <end position="153"/>
    </location>
</feature>
<feature type="transmembrane region" description="Helical" evidence="7">
    <location>
        <begin position="230"/>
        <end position="252"/>
    </location>
</feature>
<keyword evidence="10" id="KW-1185">Reference proteome</keyword>
<dbReference type="Proteomes" id="UP000256977">
    <property type="component" value="Unassembled WGS sequence"/>
</dbReference>
<dbReference type="InterPro" id="IPR051393">
    <property type="entry name" value="ABC_transporter_permease"/>
</dbReference>
<dbReference type="RefSeq" id="WP_116064022.1">
    <property type="nucleotide sequence ID" value="NZ_QRDZ01000028.1"/>
</dbReference>
<evidence type="ECO:0000313" key="9">
    <source>
        <dbReference type="EMBL" id="RED61999.1"/>
    </source>
</evidence>
<evidence type="ECO:0000256" key="6">
    <source>
        <dbReference type="ARBA" id="ARBA00023136"/>
    </source>
</evidence>
<feature type="domain" description="ABC transmembrane type-1" evidence="8">
    <location>
        <begin position="95"/>
        <end position="311"/>
    </location>
</feature>
<dbReference type="PANTHER" id="PTHR30193">
    <property type="entry name" value="ABC TRANSPORTER PERMEASE PROTEIN"/>
    <property type="match status" value="1"/>
</dbReference>
<evidence type="ECO:0000256" key="3">
    <source>
        <dbReference type="ARBA" id="ARBA00022475"/>
    </source>
</evidence>
<evidence type="ECO:0000256" key="5">
    <source>
        <dbReference type="ARBA" id="ARBA00022989"/>
    </source>
</evidence>
<reference evidence="9 10" key="1">
    <citation type="submission" date="2018-07" db="EMBL/GenBank/DDBJ databases">
        <title>Genomic Encyclopedia of Type Strains, Phase III (KMG-III): the genomes of soil and plant-associated and newly described type strains.</title>
        <authorList>
            <person name="Whitman W."/>
        </authorList>
    </citation>
    <scope>NUCLEOTIDE SEQUENCE [LARGE SCALE GENOMIC DNA]</scope>
    <source>
        <strain evidence="9 10">CECT 7287</strain>
    </source>
</reference>
<gene>
    <name evidence="9" type="ORF">DFP98_128108</name>
</gene>
<feature type="transmembrane region" description="Helical" evidence="7">
    <location>
        <begin position="290"/>
        <end position="311"/>
    </location>
</feature>
<dbReference type="CDD" id="cd06261">
    <property type="entry name" value="TM_PBP2"/>
    <property type="match status" value="1"/>
</dbReference>
<evidence type="ECO:0000256" key="7">
    <source>
        <dbReference type="RuleBase" id="RU363032"/>
    </source>
</evidence>
<feature type="transmembrane region" description="Helical" evidence="7">
    <location>
        <begin position="37"/>
        <end position="56"/>
    </location>
</feature>
<evidence type="ECO:0000259" key="8">
    <source>
        <dbReference type="PROSITE" id="PS50928"/>
    </source>
</evidence>
<dbReference type="GO" id="GO:0055085">
    <property type="term" value="P:transmembrane transport"/>
    <property type="evidence" value="ECO:0007669"/>
    <property type="project" value="InterPro"/>
</dbReference>
<feature type="transmembrane region" description="Helical" evidence="7">
    <location>
        <begin position="186"/>
        <end position="209"/>
    </location>
</feature>
<keyword evidence="3" id="KW-1003">Cell membrane</keyword>
<keyword evidence="5 7" id="KW-1133">Transmembrane helix</keyword>
<dbReference type="OrthoDB" id="42615at2"/>
<organism evidence="9 10">
    <name type="scientific">Cohnella phaseoli</name>
    <dbReference type="NCBI Taxonomy" id="456490"/>
    <lineage>
        <taxon>Bacteria</taxon>
        <taxon>Bacillati</taxon>
        <taxon>Bacillota</taxon>
        <taxon>Bacilli</taxon>
        <taxon>Bacillales</taxon>
        <taxon>Paenibacillaceae</taxon>
        <taxon>Cohnella</taxon>
    </lineage>
</organism>
<keyword evidence="4 7" id="KW-0812">Transmembrane</keyword>
<comment type="similarity">
    <text evidence="7">Belongs to the binding-protein-dependent transport system permease family.</text>
</comment>
<accession>A0A3D9IKF6</accession>
<feature type="transmembrane region" description="Helical" evidence="7">
    <location>
        <begin position="99"/>
        <end position="119"/>
    </location>
</feature>
<name>A0A3D9IKF6_9BACL</name>
<dbReference type="PANTHER" id="PTHR30193:SF37">
    <property type="entry name" value="INNER MEMBRANE ABC TRANSPORTER PERMEASE PROTEIN YCJO"/>
    <property type="match status" value="1"/>
</dbReference>
<keyword evidence="6 7" id="KW-0472">Membrane</keyword>
<proteinExistence type="inferred from homology"/>
<comment type="caution">
    <text evidence="9">The sequence shown here is derived from an EMBL/GenBank/DDBJ whole genome shotgun (WGS) entry which is preliminary data.</text>
</comment>
<protein>
    <submittedName>
        <fullName evidence="9">Carbohydrate ABC transporter membrane protein 1 (CUT1 family)</fullName>
    </submittedName>
</protein>
<dbReference type="SUPFAM" id="SSF161098">
    <property type="entry name" value="MetI-like"/>
    <property type="match status" value="1"/>
</dbReference>
<dbReference type="PROSITE" id="PS50928">
    <property type="entry name" value="ABC_TM1"/>
    <property type="match status" value="1"/>
</dbReference>
<evidence type="ECO:0000256" key="4">
    <source>
        <dbReference type="ARBA" id="ARBA00022692"/>
    </source>
</evidence>
<dbReference type="GO" id="GO:0005886">
    <property type="term" value="C:plasma membrane"/>
    <property type="evidence" value="ECO:0007669"/>
    <property type="project" value="UniProtKB-SubCell"/>
</dbReference>
<dbReference type="Pfam" id="PF00528">
    <property type="entry name" value="BPD_transp_1"/>
    <property type="match status" value="1"/>
</dbReference>
<dbReference type="InterPro" id="IPR000515">
    <property type="entry name" value="MetI-like"/>
</dbReference>
<sequence length="323" mass="36503">MSQALETSYAPPLPGKPSIARNRSLNGAKLWRKLKPFLYLLPALLLLGIWMYRPLLNTFYLAFHKWGMVPGTSPEFVGFDNFTRLMENKSFLSSIGNTLFYTAGLLPFSILIPLLLATVTHQMEGRMKNVYRALFFVPMILAPVSVSAIWRWLFHPSNGLVNDVLLRLGAISQPIAYFSDPSFAKWLILFITGWKMVGFSTIMFSAALTGINREYYEAAAIDGAGSMRQFFRLTVPLMSPMILFMLTMSILFSSQWTFAYIDILTTGGPYGTSTNVYYEMYKYAFSNLNAGFSAAAALLFFIVFGVISLTLNQLSRRYSFYDN</sequence>
<evidence type="ECO:0000256" key="1">
    <source>
        <dbReference type="ARBA" id="ARBA00004651"/>
    </source>
</evidence>
<evidence type="ECO:0000256" key="2">
    <source>
        <dbReference type="ARBA" id="ARBA00022448"/>
    </source>
</evidence>
<comment type="subcellular location">
    <subcellularLocation>
        <location evidence="1 7">Cell membrane</location>
        <topology evidence="1 7">Multi-pass membrane protein</topology>
    </subcellularLocation>
</comment>
<keyword evidence="2 7" id="KW-0813">Transport</keyword>
<dbReference type="Gene3D" id="1.10.3720.10">
    <property type="entry name" value="MetI-like"/>
    <property type="match status" value="1"/>
</dbReference>
<dbReference type="AlphaFoldDB" id="A0A3D9IKF6"/>
<dbReference type="EMBL" id="QRDZ01000028">
    <property type="protein sequence ID" value="RED61999.1"/>
    <property type="molecule type" value="Genomic_DNA"/>
</dbReference>
<evidence type="ECO:0000313" key="10">
    <source>
        <dbReference type="Proteomes" id="UP000256977"/>
    </source>
</evidence>